<feature type="domain" description="HTH araC/xylS-type" evidence="4">
    <location>
        <begin position="129"/>
        <end position="228"/>
    </location>
</feature>
<dbReference type="Gene3D" id="1.10.10.60">
    <property type="entry name" value="Homeodomain-like"/>
    <property type="match status" value="2"/>
</dbReference>
<dbReference type="PRINTS" id="PR00032">
    <property type="entry name" value="HTHARAC"/>
</dbReference>
<dbReference type="SUPFAM" id="SSF51215">
    <property type="entry name" value="Regulatory protein AraC"/>
    <property type="match status" value="1"/>
</dbReference>
<sequence length="235" mass="26183">MGIIDEGETKFTGHDGQQATLVPGDVIVIPRDHLHACNPKNGYWRYQMIHADQSWISRLAPIPAQDLFWGIRIFRVPELYELMNDFNQQLFAGMERRSVEQSLGSMLSVVQGLAPVFEALPPGIGPGDARLLPVLQRLGNDAVAPQLGELALLAGLSKYQLIRLMHSSTGFTPIAWRHNQLVNRSRELLRSGASIAQTAAELGFSDQSHFHRVFRSHVAAAPGKYRAPLQYRSRP</sequence>
<evidence type="ECO:0000256" key="3">
    <source>
        <dbReference type="ARBA" id="ARBA00023163"/>
    </source>
</evidence>
<dbReference type="InterPro" id="IPR009057">
    <property type="entry name" value="Homeodomain-like_sf"/>
</dbReference>
<evidence type="ECO:0000313" key="6">
    <source>
        <dbReference type="EMBL" id="UUX58165.1"/>
    </source>
</evidence>
<dbReference type="InterPro" id="IPR003313">
    <property type="entry name" value="AraC-bd"/>
</dbReference>
<dbReference type="InterPro" id="IPR050204">
    <property type="entry name" value="AraC_XylS_family_regulators"/>
</dbReference>
<dbReference type="InterPro" id="IPR020449">
    <property type="entry name" value="Tscrpt_reg_AraC-type_HTH"/>
</dbReference>
<dbReference type="PANTHER" id="PTHR46796:SF2">
    <property type="entry name" value="TRANSCRIPTIONAL REGULATORY PROTEIN"/>
    <property type="match status" value="1"/>
</dbReference>
<dbReference type="GO" id="GO:0043565">
    <property type="term" value="F:sequence-specific DNA binding"/>
    <property type="evidence" value="ECO:0007669"/>
    <property type="project" value="InterPro"/>
</dbReference>
<keyword evidence="1" id="KW-0805">Transcription regulation</keyword>
<dbReference type="SMART" id="SM00342">
    <property type="entry name" value="HTH_ARAC"/>
    <property type="match status" value="1"/>
</dbReference>
<keyword evidence="7" id="KW-1185">Reference proteome</keyword>
<dbReference type="SUPFAM" id="SSF46689">
    <property type="entry name" value="Homeodomain-like"/>
    <property type="match status" value="1"/>
</dbReference>
<dbReference type="PANTHER" id="PTHR46796">
    <property type="entry name" value="HTH-TYPE TRANSCRIPTIONAL ACTIVATOR RHAS-RELATED"/>
    <property type="match status" value="1"/>
</dbReference>
<dbReference type="EMBL" id="CP042260">
    <property type="protein sequence ID" value="QDY66063.1"/>
    <property type="molecule type" value="Genomic_DNA"/>
</dbReference>
<evidence type="ECO:0000313" key="5">
    <source>
        <dbReference type="EMBL" id="QDY66063.1"/>
    </source>
</evidence>
<dbReference type="Proteomes" id="UP000320717">
    <property type="component" value="Chromosome"/>
</dbReference>
<evidence type="ECO:0000256" key="1">
    <source>
        <dbReference type="ARBA" id="ARBA00023015"/>
    </source>
</evidence>
<dbReference type="GO" id="GO:0003700">
    <property type="term" value="F:DNA-binding transcription factor activity"/>
    <property type="evidence" value="ECO:0007669"/>
    <property type="project" value="InterPro"/>
</dbReference>
<evidence type="ECO:0000259" key="4">
    <source>
        <dbReference type="PROSITE" id="PS01124"/>
    </source>
</evidence>
<name>A0A5B8IL04_9MICC</name>
<dbReference type="EMBL" id="CP102487">
    <property type="protein sequence ID" value="UUX58165.1"/>
    <property type="molecule type" value="Genomic_DNA"/>
</dbReference>
<dbReference type="RefSeq" id="WP_098945513.1">
    <property type="nucleotide sequence ID" value="NZ_CP042260.1"/>
</dbReference>
<reference evidence="6" key="2">
    <citation type="journal article" date="2022" name="Pest Manag. Sci.">
        <title>Glutamicibacter halophytocola-mediated host fitness of potato tuber moth on Solanaceae crops.</title>
        <authorList>
            <person name="Wang W."/>
            <person name="Xiao G."/>
            <person name="Du G."/>
            <person name="Chang L."/>
            <person name="Yang Y."/>
            <person name="Ye J."/>
            <person name="Chen B."/>
        </authorList>
    </citation>
    <scope>NUCLEOTIDE SEQUENCE</scope>
    <source>
        <strain evidence="6">S2</strain>
    </source>
</reference>
<dbReference type="Pfam" id="PF12833">
    <property type="entry name" value="HTH_18"/>
    <property type="match status" value="1"/>
</dbReference>
<dbReference type="Proteomes" id="UP001060018">
    <property type="component" value="Chromosome"/>
</dbReference>
<organism evidence="6 8">
    <name type="scientific">Glutamicibacter halophytocola</name>
    <dbReference type="NCBI Taxonomy" id="1933880"/>
    <lineage>
        <taxon>Bacteria</taxon>
        <taxon>Bacillati</taxon>
        <taxon>Actinomycetota</taxon>
        <taxon>Actinomycetes</taxon>
        <taxon>Micrococcales</taxon>
        <taxon>Micrococcaceae</taxon>
        <taxon>Glutamicibacter</taxon>
    </lineage>
</organism>
<keyword evidence="3" id="KW-0804">Transcription</keyword>
<dbReference type="InterPro" id="IPR018060">
    <property type="entry name" value="HTH_AraC"/>
</dbReference>
<accession>A0A5B8IL04</accession>
<dbReference type="AlphaFoldDB" id="A0A5B8IL04"/>
<dbReference type="InterPro" id="IPR037923">
    <property type="entry name" value="HTH-like"/>
</dbReference>
<evidence type="ECO:0000256" key="2">
    <source>
        <dbReference type="ARBA" id="ARBA00023125"/>
    </source>
</evidence>
<reference evidence="5 7" key="1">
    <citation type="submission" date="2019-07" db="EMBL/GenBank/DDBJ databases">
        <title>Complete Genome Sequence of drought tolerant Plant Growth-Promoting Rhizobacterium Glutamicibacter halophytocola DR408.</title>
        <authorList>
            <person name="Nishu S.D."/>
            <person name="Lee T.K."/>
        </authorList>
    </citation>
    <scope>NUCLEOTIDE SEQUENCE [LARGE SCALE GENOMIC DNA]</scope>
    <source>
        <strain evidence="5 7">DR408</strain>
    </source>
</reference>
<protein>
    <submittedName>
        <fullName evidence="6">AraC family transcriptional regulator</fullName>
    </submittedName>
</protein>
<proteinExistence type="predicted"/>
<dbReference type="Pfam" id="PF02311">
    <property type="entry name" value="AraC_binding"/>
    <property type="match status" value="1"/>
</dbReference>
<evidence type="ECO:0000313" key="7">
    <source>
        <dbReference type="Proteomes" id="UP000320717"/>
    </source>
</evidence>
<dbReference type="OrthoDB" id="2559672at2"/>
<dbReference type="PROSITE" id="PS01124">
    <property type="entry name" value="HTH_ARAC_FAMILY_2"/>
    <property type="match status" value="1"/>
</dbReference>
<keyword evidence="2" id="KW-0238">DNA-binding</keyword>
<gene>
    <name evidence="5" type="ORF">FQA45_06920</name>
    <name evidence="6" type="ORF">NUH22_12745</name>
</gene>
<evidence type="ECO:0000313" key="8">
    <source>
        <dbReference type="Proteomes" id="UP001060018"/>
    </source>
</evidence>